<protein>
    <submittedName>
        <fullName evidence="1">Uncharacterized protein</fullName>
    </submittedName>
</protein>
<proteinExistence type="predicted"/>
<sequence length="72" mass="7817">MKGRQNTWTETVNPFVLITRVKGGGSMRSRLAYAGILAENETATHGATGNRNTNMPFNPDTVGGAFEETILF</sequence>
<dbReference type="EMBL" id="JBHUCX010000024">
    <property type="protein sequence ID" value="MFD1675003.1"/>
    <property type="molecule type" value="Genomic_DNA"/>
</dbReference>
<keyword evidence="2" id="KW-1185">Reference proteome</keyword>
<organism evidence="1 2">
    <name type="scientific">Alicyclobacillus fodiniaquatilis</name>
    <dbReference type="NCBI Taxonomy" id="1661150"/>
    <lineage>
        <taxon>Bacteria</taxon>
        <taxon>Bacillati</taxon>
        <taxon>Bacillota</taxon>
        <taxon>Bacilli</taxon>
        <taxon>Bacillales</taxon>
        <taxon>Alicyclobacillaceae</taxon>
        <taxon>Alicyclobacillus</taxon>
    </lineage>
</organism>
<gene>
    <name evidence="1" type="ORF">ACFSB2_09885</name>
</gene>
<dbReference type="Proteomes" id="UP001597079">
    <property type="component" value="Unassembled WGS sequence"/>
</dbReference>
<name>A0ABW4JH03_9BACL</name>
<comment type="caution">
    <text evidence="1">The sequence shown here is derived from an EMBL/GenBank/DDBJ whole genome shotgun (WGS) entry which is preliminary data.</text>
</comment>
<accession>A0ABW4JH03</accession>
<evidence type="ECO:0000313" key="2">
    <source>
        <dbReference type="Proteomes" id="UP001597079"/>
    </source>
</evidence>
<reference evidence="2" key="1">
    <citation type="journal article" date="2019" name="Int. J. Syst. Evol. Microbiol.">
        <title>The Global Catalogue of Microorganisms (GCM) 10K type strain sequencing project: providing services to taxonomists for standard genome sequencing and annotation.</title>
        <authorList>
            <consortium name="The Broad Institute Genomics Platform"/>
            <consortium name="The Broad Institute Genome Sequencing Center for Infectious Disease"/>
            <person name="Wu L."/>
            <person name="Ma J."/>
        </authorList>
    </citation>
    <scope>NUCLEOTIDE SEQUENCE [LARGE SCALE GENOMIC DNA]</scope>
    <source>
        <strain evidence="2">CGMCC 1.12286</strain>
    </source>
</reference>
<evidence type="ECO:0000313" key="1">
    <source>
        <dbReference type="EMBL" id="MFD1675003.1"/>
    </source>
</evidence>